<evidence type="ECO:0000313" key="5">
    <source>
        <dbReference type="Proteomes" id="UP000694569"/>
    </source>
</evidence>
<dbReference type="InterPro" id="IPR018097">
    <property type="entry name" value="EGF_Ca-bd_CS"/>
</dbReference>
<keyword evidence="5" id="KW-1185">Reference proteome</keyword>
<evidence type="ECO:0000259" key="3">
    <source>
        <dbReference type="Pfam" id="PF23283"/>
    </source>
</evidence>
<dbReference type="Pfam" id="PF23283">
    <property type="entry name" value="D8C_UMOD"/>
    <property type="match status" value="1"/>
</dbReference>
<dbReference type="GO" id="GO:0005509">
    <property type="term" value="F:calcium ion binding"/>
    <property type="evidence" value="ECO:0007669"/>
    <property type="project" value="InterPro"/>
</dbReference>
<evidence type="ECO:0000256" key="2">
    <source>
        <dbReference type="ARBA" id="ARBA00023157"/>
    </source>
</evidence>
<feature type="domain" description="UMOD/GP2/OIT3-like D8C" evidence="3">
    <location>
        <begin position="167"/>
        <end position="234"/>
    </location>
</feature>
<protein>
    <recommendedName>
        <fullName evidence="3">UMOD/GP2/OIT3-like D8C domain-containing protein</fullName>
    </recommendedName>
</protein>
<sequence length="297" mass="31671">MCVWDNAKSCSDCSGTNAVCAQKNNYVVCSCKSGMIGNGLTCTKAVSCNKYPCCPRGYFWVNGKKGCVDIDECNITTQNKCSPSSTCLNKKGVYLCTNISKALCPSLACPDDKDCMTINGNSTAQCDDPCSNYEELNGDSRWFTNDSTGRFLTDRYNVGWYRYTGSIAVSMKEGCVGALKCGSLEPYSLGGPHPNTTEGVKMVPLLINGLNGCSAGSSIPIKACPGGFYVYKFTGMLKFDVYCTGECEFSHIPQRGDEGPIPVGTHNLGGLGLETGGEDCKVRVIDGCVSELGGRLP</sequence>
<proteinExistence type="predicted"/>
<evidence type="ECO:0000256" key="1">
    <source>
        <dbReference type="ARBA" id="ARBA00022729"/>
    </source>
</evidence>
<dbReference type="InterPro" id="IPR057774">
    <property type="entry name" value="D8C_UMOD/GP2/OIT3-like"/>
</dbReference>
<keyword evidence="2" id="KW-1015">Disulfide bond</keyword>
<name>A0A8C5M0V2_9ANUR</name>
<accession>A0A8C5M0V2</accession>
<reference evidence="4" key="2">
    <citation type="submission" date="2025-09" db="UniProtKB">
        <authorList>
            <consortium name="Ensembl"/>
        </authorList>
    </citation>
    <scope>IDENTIFICATION</scope>
</reference>
<organism evidence="4 5">
    <name type="scientific">Leptobrachium leishanense</name>
    <name type="common">Leishan spiny toad</name>
    <dbReference type="NCBI Taxonomy" id="445787"/>
    <lineage>
        <taxon>Eukaryota</taxon>
        <taxon>Metazoa</taxon>
        <taxon>Chordata</taxon>
        <taxon>Craniata</taxon>
        <taxon>Vertebrata</taxon>
        <taxon>Euteleostomi</taxon>
        <taxon>Amphibia</taxon>
        <taxon>Batrachia</taxon>
        <taxon>Anura</taxon>
        <taxon>Pelobatoidea</taxon>
        <taxon>Megophryidae</taxon>
        <taxon>Leptobrachium</taxon>
    </lineage>
</organism>
<dbReference type="Proteomes" id="UP000694569">
    <property type="component" value="Unplaced"/>
</dbReference>
<dbReference type="GeneTree" id="ENSGT01000000220929"/>
<evidence type="ECO:0000313" key="4">
    <source>
        <dbReference type="Ensembl" id="ENSLLEP00000006972.1"/>
    </source>
</evidence>
<dbReference type="PROSITE" id="PS01187">
    <property type="entry name" value="EGF_CA"/>
    <property type="match status" value="1"/>
</dbReference>
<keyword evidence="1" id="KW-0732">Signal</keyword>
<dbReference type="OrthoDB" id="2015116at2759"/>
<dbReference type="Ensembl" id="ENSLLET00000007258.1">
    <property type="protein sequence ID" value="ENSLLEP00000006972.1"/>
    <property type="gene ID" value="ENSLLEG00000004403.1"/>
</dbReference>
<reference evidence="4" key="1">
    <citation type="submission" date="2025-08" db="UniProtKB">
        <authorList>
            <consortium name="Ensembl"/>
        </authorList>
    </citation>
    <scope>IDENTIFICATION</scope>
</reference>
<dbReference type="AlphaFoldDB" id="A0A8C5M0V2"/>